<dbReference type="FunFam" id="1.10.8.60:FF:000030">
    <property type="entry name" value="replication factor C subunit 3"/>
    <property type="match status" value="1"/>
</dbReference>
<evidence type="ECO:0000313" key="2">
    <source>
        <dbReference type="Proteomes" id="UP000515123"/>
    </source>
</evidence>
<feature type="region of interest" description="Disordered" evidence="1">
    <location>
        <begin position="213"/>
        <end position="232"/>
    </location>
</feature>
<organism evidence="2 3">
    <name type="scientific">Ananas comosus</name>
    <name type="common">Pineapple</name>
    <name type="synonym">Ananas ananas</name>
    <dbReference type="NCBI Taxonomy" id="4615"/>
    <lineage>
        <taxon>Eukaryota</taxon>
        <taxon>Viridiplantae</taxon>
        <taxon>Streptophyta</taxon>
        <taxon>Embryophyta</taxon>
        <taxon>Tracheophyta</taxon>
        <taxon>Spermatophyta</taxon>
        <taxon>Magnoliopsida</taxon>
        <taxon>Liliopsida</taxon>
        <taxon>Poales</taxon>
        <taxon>Bromeliaceae</taxon>
        <taxon>Bromelioideae</taxon>
        <taxon>Ananas</taxon>
    </lineage>
</organism>
<feature type="region of interest" description="Disordered" evidence="1">
    <location>
        <begin position="1"/>
        <end position="49"/>
    </location>
</feature>
<dbReference type="Gene3D" id="1.10.8.60">
    <property type="match status" value="1"/>
</dbReference>
<dbReference type="GO" id="GO:0005663">
    <property type="term" value="C:DNA replication factor C complex"/>
    <property type="evidence" value="ECO:0007669"/>
    <property type="project" value="TreeGrafter"/>
</dbReference>
<evidence type="ECO:0000313" key="3">
    <source>
        <dbReference type="RefSeq" id="XP_020094281.1"/>
    </source>
</evidence>
<dbReference type="GO" id="GO:0006281">
    <property type="term" value="P:DNA repair"/>
    <property type="evidence" value="ECO:0007669"/>
    <property type="project" value="TreeGrafter"/>
</dbReference>
<keyword evidence="2" id="KW-1185">Reference proteome</keyword>
<proteinExistence type="predicted"/>
<dbReference type="GO" id="GO:0003689">
    <property type="term" value="F:DNA clamp loader activity"/>
    <property type="evidence" value="ECO:0007669"/>
    <property type="project" value="TreeGrafter"/>
</dbReference>
<dbReference type="Pfam" id="PF21960">
    <property type="entry name" value="RCF1-5-like_lid"/>
    <property type="match status" value="1"/>
</dbReference>
<dbReference type="SUPFAM" id="SSF48019">
    <property type="entry name" value="post-AAA+ oligomerization domain-like"/>
    <property type="match status" value="1"/>
</dbReference>
<dbReference type="OrthoDB" id="761538at2759"/>
<dbReference type="GeneID" id="109714197"/>
<dbReference type="InterPro" id="IPR008921">
    <property type="entry name" value="DNA_pol3_clamp-load_cplx_C"/>
</dbReference>
<dbReference type="InterPro" id="IPR027417">
    <property type="entry name" value="P-loop_NTPase"/>
</dbReference>
<protein>
    <submittedName>
        <fullName evidence="3">Replication factor C subunit 3-like isoform X1</fullName>
    </submittedName>
</protein>
<name>A0A6P5FDG2_ANACO</name>
<dbReference type="SUPFAM" id="SSF52540">
    <property type="entry name" value="P-loop containing nucleoside triphosphate hydrolases"/>
    <property type="match status" value="1"/>
</dbReference>
<feature type="compositionally biased region" description="Low complexity" evidence="1">
    <location>
        <begin position="223"/>
        <end position="232"/>
    </location>
</feature>
<dbReference type="Proteomes" id="UP000515123">
    <property type="component" value="Linkage group 8"/>
</dbReference>
<sequence>MAKPFVDAPTRRSSDDPSICSSSSSSASAAAALRRRTRPPPPPPGTLSASLAEERLHERSVLSDSARCPRHPLLNPCRRGLGGAASALSFSSALLLKIHDWGASCFLKRAGAGATATAAVPPAGEVAAPPLAAAPRDSTEKKGSRLQEPSPPRQTVVRSEVRPLREIEPAPVGKADDAIATAERKSQRNARMTMAVISPSVLPLDEGVRAAAGNSRKPKLRRVSAGSSSSASRGSEFVWANKYQPKSLKEFICNRDHAEVLYQMAIKQQCSHFIFEGPPGVGKSTMALAFLRDVFGPDKLKTRNGLKRLELKGELVASIDVSMRISDHHVEVNLSELQGYEKYVINALMNETLALSAKVGSCDHSDCRAVVLHEADKLSNDAQHYIRWLMEKYKGCNRIFFCCSDALKLQVVKHLCTTVKLLPPSVDEIVEVLEFIAKEESIDLPHHLARKIADNSTHNLRQAIRSFEASWKSNNSFTENQEILTGWEGDIANIAKNIVEEQSPRQLYVIRGKLKKLIEHNVSPDFIFSMLIVELKKNMDEEFRDKIDDLYQRYSNLNNSLTLEDGPMAFGDIKQEGSGKKYHDPKRDVQYFMRIEEFTAKFMSFYKSIAPKSIPGEVNC</sequence>
<dbReference type="GO" id="GO:0003677">
    <property type="term" value="F:DNA binding"/>
    <property type="evidence" value="ECO:0007669"/>
    <property type="project" value="InterPro"/>
</dbReference>
<reference evidence="2" key="1">
    <citation type="journal article" date="2015" name="Nat. Genet.">
        <title>The pineapple genome and the evolution of CAM photosynthesis.</title>
        <authorList>
            <person name="Ming R."/>
            <person name="VanBuren R."/>
            <person name="Wai C.M."/>
            <person name="Tang H."/>
            <person name="Schatz M.C."/>
            <person name="Bowers J.E."/>
            <person name="Lyons E."/>
            <person name="Wang M.L."/>
            <person name="Chen J."/>
            <person name="Biggers E."/>
            <person name="Zhang J."/>
            <person name="Huang L."/>
            <person name="Zhang L."/>
            <person name="Miao W."/>
            <person name="Zhang J."/>
            <person name="Ye Z."/>
            <person name="Miao C."/>
            <person name="Lin Z."/>
            <person name="Wang H."/>
            <person name="Zhou H."/>
            <person name="Yim W.C."/>
            <person name="Priest H.D."/>
            <person name="Zheng C."/>
            <person name="Woodhouse M."/>
            <person name="Edger P.P."/>
            <person name="Guyot R."/>
            <person name="Guo H.B."/>
            <person name="Guo H."/>
            <person name="Zheng G."/>
            <person name="Singh R."/>
            <person name="Sharma A."/>
            <person name="Min X."/>
            <person name="Zheng Y."/>
            <person name="Lee H."/>
            <person name="Gurtowski J."/>
            <person name="Sedlazeck F.J."/>
            <person name="Harkess A."/>
            <person name="McKain M.R."/>
            <person name="Liao Z."/>
            <person name="Fang J."/>
            <person name="Liu J."/>
            <person name="Zhang X."/>
            <person name="Zhang Q."/>
            <person name="Hu W."/>
            <person name="Qin Y."/>
            <person name="Wang K."/>
            <person name="Chen L.Y."/>
            <person name="Shirley N."/>
            <person name="Lin Y.R."/>
            <person name="Liu L.Y."/>
            <person name="Hernandez A.G."/>
            <person name="Wright C.L."/>
            <person name="Bulone V."/>
            <person name="Tuskan G.A."/>
            <person name="Heath K."/>
            <person name="Zee F."/>
            <person name="Moore P.H."/>
            <person name="Sunkar R."/>
            <person name="Leebens-Mack J.H."/>
            <person name="Mockler T."/>
            <person name="Bennetzen J.L."/>
            <person name="Freeling M."/>
            <person name="Sankoff D."/>
            <person name="Paterson A.H."/>
            <person name="Zhu X."/>
            <person name="Yang X."/>
            <person name="Smith J.A."/>
            <person name="Cushman J.C."/>
            <person name="Paull R.E."/>
            <person name="Yu Q."/>
        </authorList>
    </citation>
    <scope>NUCLEOTIDE SEQUENCE [LARGE SCALE GENOMIC DNA]</scope>
    <source>
        <strain evidence="2">cv. F153</strain>
    </source>
</reference>
<dbReference type="GO" id="GO:0006261">
    <property type="term" value="P:DNA-templated DNA replication"/>
    <property type="evidence" value="ECO:0007669"/>
    <property type="project" value="TreeGrafter"/>
</dbReference>
<gene>
    <name evidence="3" type="primary">LOC109714197</name>
</gene>
<dbReference type="PANTHER" id="PTHR11669:SF52">
    <property type="entry name" value="OS10G0574500 PROTEIN"/>
    <property type="match status" value="1"/>
</dbReference>
<reference evidence="3" key="2">
    <citation type="submission" date="2025-08" db="UniProtKB">
        <authorList>
            <consortium name="RefSeq"/>
        </authorList>
    </citation>
    <scope>IDENTIFICATION</scope>
    <source>
        <tissue evidence="3">Leaf</tissue>
    </source>
</reference>
<dbReference type="Gene3D" id="3.40.50.300">
    <property type="entry name" value="P-loop containing nucleotide triphosphate hydrolases"/>
    <property type="match status" value="1"/>
</dbReference>
<dbReference type="GO" id="GO:0005634">
    <property type="term" value="C:nucleus"/>
    <property type="evidence" value="ECO:0007669"/>
    <property type="project" value="TreeGrafter"/>
</dbReference>
<feature type="region of interest" description="Disordered" evidence="1">
    <location>
        <begin position="127"/>
        <end position="160"/>
    </location>
</feature>
<evidence type="ECO:0000256" key="1">
    <source>
        <dbReference type="SAM" id="MobiDB-lite"/>
    </source>
</evidence>
<dbReference type="PANTHER" id="PTHR11669">
    <property type="entry name" value="REPLICATION FACTOR C / DNA POLYMERASE III GAMMA-TAU SUBUNIT"/>
    <property type="match status" value="1"/>
</dbReference>
<dbReference type="RefSeq" id="XP_020094281.1">
    <property type="nucleotide sequence ID" value="XM_020238692.1"/>
</dbReference>
<accession>A0A6P5FDG2</accession>
<dbReference type="InterPro" id="IPR050238">
    <property type="entry name" value="DNA_Rep/Repair_Clamp_Loader"/>
</dbReference>
<feature type="compositionally biased region" description="Low complexity" evidence="1">
    <location>
        <begin position="16"/>
        <end position="32"/>
    </location>
</feature>
<dbReference type="Gene3D" id="1.20.272.10">
    <property type="match status" value="1"/>
</dbReference>
<dbReference type="AlphaFoldDB" id="A0A6P5FDG2"/>